<evidence type="ECO:0000313" key="3">
    <source>
        <dbReference type="Proteomes" id="UP001358586"/>
    </source>
</evidence>
<evidence type="ECO:0000256" key="1">
    <source>
        <dbReference type="SAM" id="MobiDB-lite"/>
    </source>
</evidence>
<evidence type="ECO:0000313" key="2">
    <source>
        <dbReference type="EMBL" id="KAK5811910.1"/>
    </source>
</evidence>
<name>A0ABR0NZW4_GOSAR</name>
<sequence>MVEHESLRVDSQHQVETGKSSEDVHVTREIHDCVEVNVEEPSQFSKIIEKSPHHELIEDKSLLGDVH</sequence>
<dbReference type="EMBL" id="JARKNE010000008">
    <property type="protein sequence ID" value="KAK5811910.1"/>
    <property type="molecule type" value="Genomic_DNA"/>
</dbReference>
<reference evidence="2 3" key="1">
    <citation type="submission" date="2023-03" db="EMBL/GenBank/DDBJ databases">
        <title>WGS of Gossypium arboreum.</title>
        <authorList>
            <person name="Yu D."/>
        </authorList>
    </citation>
    <scope>NUCLEOTIDE SEQUENCE [LARGE SCALE GENOMIC DNA]</scope>
    <source>
        <tissue evidence="2">Leaf</tissue>
    </source>
</reference>
<keyword evidence="3" id="KW-1185">Reference proteome</keyword>
<organism evidence="2 3">
    <name type="scientific">Gossypium arboreum</name>
    <name type="common">Tree cotton</name>
    <name type="synonym">Gossypium nanking</name>
    <dbReference type="NCBI Taxonomy" id="29729"/>
    <lineage>
        <taxon>Eukaryota</taxon>
        <taxon>Viridiplantae</taxon>
        <taxon>Streptophyta</taxon>
        <taxon>Embryophyta</taxon>
        <taxon>Tracheophyta</taxon>
        <taxon>Spermatophyta</taxon>
        <taxon>Magnoliopsida</taxon>
        <taxon>eudicotyledons</taxon>
        <taxon>Gunneridae</taxon>
        <taxon>Pentapetalae</taxon>
        <taxon>rosids</taxon>
        <taxon>malvids</taxon>
        <taxon>Malvales</taxon>
        <taxon>Malvaceae</taxon>
        <taxon>Malvoideae</taxon>
        <taxon>Gossypium</taxon>
    </lineage>
</organism>
<comment type="caution">
    <text evidence="2">The sequence shown here is derived from an EMBL/GenBank/DDBJ whole genome shotgun (WGS) entry which is preliminary data.</text>
</comment>
<protein>
    <submittedName>
        <fullName evidence="2">Uncharacterized protein</fullName>
    </submittedName>
</protein>
<proteinExistence type="predicted"/>
<accession>A0ABR0NZW4</accession>
<dbReference type="Proteomes" id="UP001358586">
    <property type="component" value="Chromosome 8"/>
</dbReference>
<gene>
    <name evidence="2" type="ORF">PVK06_027295</name>
</gene>
<feature type="region of interest" description="Disordered" evidence="1">
    <location>
        <begin position="1"/>
        <end position="26"/>
    </location>
</feature>
<feature type="compositionally biased region" description="Basic and acidic residues" evidence="1">
    <location>
        <begin position="1"/>
        <end position="13"/>
    </location>
</feature>